<comment type="caution">
    <text evidence="1">The sequence shown here is derived from an EMBL/GenBank/DDBJ whole genome shotgun (WGS) entry which is preliminary data.</text>
</comment>
<reference evidence="1" key="1">
    <citation type="submission" date="2022-03" db="EMBL/GenBank/DDBJ databases">
        <title>Streptomyces 7R015 and 7R016 isolated from Barleria lupulina in Thailand.</title>
        <authorList>
            <person name="Kanchanasin P."/>
            <person name="Phongsopitanun W."/>
            <person name="Tanasupawat S."/>
        </authorList>
    </citation>
    <scope>NUCLEOTIDE SEQUENCE</scope>
    <source>
        <strain evidence="1">7R015</strain>
    </source>
</reference>
<name>A0ABS9YCR8_9ACTN</name>
<accession>A0ABS9YCR8</accession>
<protein>
    <submittedName>
        <fullName evidence="1">Uncharacterized protein</fullName>
    </submittedName>
</protein>
<proteinExistence type="predicted"/>
<dbReference type="EMBL" id="JALDAY010000009">
    <property type="protein sequence ID" value="MCI3275027.1"/>
    <property type="molecule type" value="Genomic_DNA"/>
</dbReference>
<gene>
    <name evidence="1" type="ORF">MQP27_28490</name>
</gene>
<dbReference type="RefSeq" id="WP_242768803.1">
    <property type="nucleotide sequence ID" value="NZ_JALDAY010000009.1"/>
</dbReference>
<sequence>MKALHGRLRALVAMGAAADPGGRGDAMICHPGIVTDTIEDAARTTAGQRTAQ</sequence>
<keyword evidence="2" id="KW-1185">Reference proteome</keyword>
<organism evidence="1 2">
    <name type="scientific">Streptomyces cylindrosporus</name>
    <dbReference type="NCBI Taxonomy" id="2927583"/>
    <lineage>
        <taxon>Bacteria</taxon>
        <taxon>Bacillati</taxon>
        <taxon>Actinomycetota</taxon>
        <taxon>Actinomycetes</taxon>
        <taxon>Kitasatosporales</taxon>
        <taxon>Streptomycetaceae</taxon>
        <taxon>Streptomyces</taxon>
    </lineage>
</organism>
<dbReference type="Proteomes" id="UP001165269">
    <property type="component" value="Unassembled WGS sequence"/>
</dbReference>
<evidence type="ECO:0000313" key="1">
    <source>
        <dbReference type="EMBL" id="MCI3275027.1"/>
    </source>
</evidence>
<evidence type="ECO:0000313" key="2">
    <source>
        <dbReference type="Proteomes" id="UP001165269"/>
    </source>
</evidence>